<keyword evidence="5" id="KW-0436">Ligase</keyword>
<dbReference type="InterPro" id="IPR042063">
    <property type="entry name" value="Ubi_acti_E1_SCCH"/>
</dbReference>
<dbReference type="InterPro" id="IPR045886">
    <property type="entry name" value="ThiF/MoeB/HesA"/>
</dbReference>
<dbReference type="Proteomes" id="UP000010552">
    <property type="component" value="Unassembled WGS sequence"/>
</dbReference>
<comment type="pathway">
    <text evidence="2">Protein modification; protein ubiquitination.</text>
</comment>
<accession>L5KAU0</accession>
<evidence type="ECO:0000313" key="9">
    <source>
        <dbReference type="EMBL" id="ELK08462.1"/>
    </source>
</evidence>
<comment type="catalytic activity">
    <reaction evidence="1">
        <text>ATP + ubiquitin + [E1 ubiquitin-activating enzyme]-L-cysteine = AMP + diphosphate + S-ubiquitinyl-[E1 ubiquitin-activating enzyme]-L-cysteine.</text>
        <dbReference type="EC" id="6.2.1.45"/>
    </reaction>
</comment>
<dbReference type="Gene3D" id="1.10.10.2660">
    <property type="entry name" value="Ubiquitin-activating enzyme E1, SCCH domain"/>
    <property type="match status" value="2"/>
</dbReference>
<evidence type="ECO:0000313" key="10">
    <source>
        <dbReference type="Proteomes" id="UP000010552"/>
    </source>
</evidence>
<dbReference type="AlphaFoldDB" id="L5KAU0"/>
<dbReference type="FunFam" id="3.50.50.80:FF:000001">
    <property type="entry name" value="ubiquitin-like modifier-activating enzyme 1"/>
    <property type="match status" value="1"/>
</dbReference>
<dbReference type="Pfam" id="PF00899">
    <property type="entry name" value="ThiF"/>
    <property type="match status" value="1"/>
</dbReference>
<evidence type="ECO:0000256" key="3">
    <source>
        <dbReference type="ARBA" id="ARBA00005673"/>
    </source>
</evidence>
<organism evidence="9 10">
    <name type="scientific">Pteropus alecto</name>
    <name type="common">Black flying fox</name>
    <dbReference type="NCBI Taxonomy" id="9402"/>
    <lineage>
        <taxon>Eukaryota</taxon>
        <taxon>Metazoa</taxon>
        <taxon>Chordata</taxon>
        <taxon>Craniata</taxon>
        <taxon>Vertebrata</taxon>
        <taxon>Euteleostomi</taxon>
        <taxon>Mammalia</taxon>
        <taxon>Eutheria</taxon>
        <taxon>Laurasiatheria</taxon>
        <taxon>Chiroptera</taxon>
        <taxon>Yinpterochiroptera</taxon>
        <taxon>Pteropodoidea</taxon>
        <taxon>Pteropodidae</taxon>
        <taxon>Pteropodinae</taxon>
        <taxon>Pteropus</taxon>
    </lineage>
</organism>
<dbReference type="Gene3D" id="3.50.50.80">
    <property type="entry name" value="Ubiquitin-activating enzyme E1, inactive adenylation domain, subdomain 1"/>
    <property type="match status" value="1"/>
</dbReference>
<feature type="domain" description="THIF-type NAD/FAD binding fold" evidence="6">
    <location>
        <begin position="15"/>
        <end position="269"/>
    </location>
</feature>
<evidence type="ECO:0000259" key="8">
    <source>
        <dbReference type="Pfam" id="PF10585"/>
    </source>
</evidence>
<evidence type="ECO:0000256" key="5">
    <source>
        <dbReference type="ARBA" id="ARBA00022598"/>
    </source>
</evidence>
<dbReference type="EC" id="6.2.1.45" evidence="4"/>
<dbReference type="Gene3D" id="3.40.50.12550">
    <property type="entry name" value="Ubiquitin-activating enzyme E1, inactive adenylation domain, subdomain 2"/>
    <property type="match status" value="1"/>
</dbReference>
<dbReference type="InterPro" id="IPR038252">
    <property type="entry name" value="UBA_E1_C_sf"/>
</dbReference>
<dbReference type="Gene3D" id="3.10.290.60">
    <property type="entry name" value="Ubiquitin-activating enzyme E1, UFD domain"/>
    <property type="match status" value="1"/>
</dbReference>
<dbReference type="STRING" id="9402.L5KAU0"/>
<dbReference type="EMBL" id="KB030892">
    <property type="protein sequence ID" value="ELK08462.1"/>
    <property type="molecule type" value="Genomic_DNA"/>
</dbReference>
<evidence type="ECO:0000259" key="7">
    <source>
        <dbReference type="Pfam" id="PF09358"/>
    </source>
</evidence>
<keyword evidence="10" id="KW-1185">Reference proteome</keyword>
<dbReference type="SUPFAM" id="SSF69572">
    <property type="entry name" value="Activating enzymes of the ubiquitin-like proteins"/>
    <property type="match status" value="2"/>
</dbReference>
<dbReference type="Pfam" id="PF10585">
    <property type="entry name" value="UBA_E1_SCCH"/>
    <property type="match status" value="1"/>
</dbReference>
<dbReference type="PANTHER" id="PTHR10953">
    <property type="entry name" value="UBIQUITIN-ACTIVATING ENZYME E1"/>
    <property type="match status" value="1"/>
</dbReference>
<protein>
    <recommendedName>
        <fullName evidence="4">E1 ubiquitin-activating enzyme</fullName>
        <ecNumber evidence="4">6.2.1.45</ecNumber>
    </recommendedName>
</protein>
<dbReference type="InterPro" id="IPR018965">
    <property type="entry name" value="Ub-activating_enz_E1_C"/>
</dbReference>
<feature type="domain" description="Ubiquitin-activating enzyme SCCH" evidence="8">
    <location>
        <begin position="357"/>
        <end position="420"/>
    </location>
</feature>
<dbReference type="Gene3D" id="3.40.50.720">
    <property type="entry name" value="NAD(P)-binding Rossmann-like Domain"/>
    <property type="match status" value="2"/>
</dbReference>
<gene>
    <name evidence="9" type="ORF">PAL_GLEAN10000461</name>
</gene>
<name>L5KAU0_PTEAL</name>
<dbReference type="InParanoid" id="L5KAU0"/>
<dbReference type="PANTHER" id="PTHR10953:SF155">
    <property type="entry name" value="UBIQUITIN-LIKE MODIFIER-ACTIVATING ENZYME 1"/>
    <property type="match status" value="1"/>
</dbReference>
<dbReference type="InterPro" id="IPR035985">
    <property type="entry name" value="Ubiquitin-activating_enz"/>
</dbReference>
<dbReference type="GO" id="GO:0005737">
    <property type="term" value="C:cytoplasm"/>
    <property type="evidence" value="ECO:0007669"/>
    <property type="project" value="TreeGrafter"/>
</dbReference>
<evidence type="ECO:0000256" key="2">
    <source>
        <dbReference type="ARBA" id="ARBA00004906"/>
    </source>
</evidence>
<dbReference type="InterPro" id="IPR000594">
    <property type="entry name" value="ThiF_NAD_FAD-bd"/>
</dbReference>
<dbReference type="GO" id="GO:0019948">
    <property type="term" value="F:SUMO activating enzyme activity"/>
    <property type="evidence" value="ECO:0007669"/>
    <property type="project" value="TreeGrafter"/>
</dbReference>
<dbReference type="InterPro" id="IPR042449">
    <property type="entry name" value="Ub-E1_IAD_1"/>
</dbReference>
<evidence type="ECO:0000256" key="4">
    <source>
        <dbReference type="ARBA" id="ARBA00012990"/>
    </source>
</evidence>
<dbReference type="GO" id="GO:0016567">
    <property type="term" value="P:protein ubiquitination"/>
    <property type="evidence" value="ECO:0007669"/>
    <property type="project" value="UniProtKB-UniPathway"/>
</dbReference>
<evidence type="ECO:0000259" key="6">
    <source>
        <dbReference type="Pfam" id="PF00899"/>
    </source>
</evidence>
<dbReference type="GO" id="GO:0031510">
    <property type="term" value="C:SUMO activating enzyme complex"/>
    <property type="evidence" value="ECO:0007669"/>
    <property type="project" value="TreeGrafter"/>
</dbReference>
<feature type="domain" description="Ubiquitin-activating enzyme E1 C-terminal" evidence="7">
    <location>
        <begin position="511"/>
        <end position="546"/>
    </location>
</feature>
<sequence length="547" mass="61072">MPKKGSEADLDEGLYSRQLYVLGHEAMKHLQTSSVLVSGLRGLGVEIAKNIILAGVKAVTLHDQGTAQWSDLSSQFYLREEDIGKNRAEVSQPHLAELNSYVSVRAYTGALVEDFLSGFQVVVLSSTPLEEQLQDSPGVVTCLDEARHGFESGDFVSFTEVQDMNELNGTGPMQINVLASLAEPDFVVTDFAKSSRPALLHIGFQALYQFCAQHSHPLVPTMRFMVQQGDLDEELIRKLAHVAAGDLEPMNAFIGGLAAQEVMKCQNHYDEQVAVFGSDLQEKLGRQNYLLVGAGAVGCELLKNFAMIGLGCGKRGAVTITDMDIIDKSNLNRQFLFRPRDVTEPLCNPPLISDRDFTFMEQTVWLAGTQPLEVLEAVQRSLVLQRPHTWADCVTWACHHWHTQYSSNIQQLLHNFPPDQDSNFHMDLIVAASSLRAENFNIPLAHRYKSKLVAGKITPAIATTSAVLIGLVYLELYKVVQEHQQIESYKNSFINLVLPFLKFSEPFAMPHHQREHKLEITMVSEGVSMLYSFFMPATRLKERLDQP</sequence>
<dbReference type="InterPro" id="IPR019572">
    <property type="entry name" value="UBA_E1_SCCH"/>
</dbReference>
<reference evidence="10" key="1">
    <citation type="journal article" date="2013" name="Science">
        <title>Comparative analysis of bat genomes provides insight into the evolution of flight and immunity.</title>
        <authorList>
            <person name="Zhang G."/>
            <person name="Cowled C."/>
            <person name="Shi Z."/>
            <person name="Huang Z."/>
            <person name="Bishop-Lilly K.A."/>
            <person name="Fang X."/>
            <person name="Wynne J.W."/>
            <person name="Xiong Z."/>
            <person name="Baker M.L."/>
            <person name="Zhao W."/>
            <person name="Tachedjian M."/>
            <person name="Zhu Y."/>
            <person name="Zhou P."/>
            <person name="Jiang X."/>
            <person name="Ng J."/>
            <person name="Yang L."/>
            <person name="Wu L."/>
            <person name="Xiao J."/>
            <person name="Feng Y."/>
            <person name="Chen Y."/>
            <person name="Sun X."/>
            <person name="Zhang Y."/>
            <person name="Marsh G.A."/>
            <person name="Crameri G."/>
            <person name="Broder C.C."/>
            <person name="Frey K.G."/>
            <person name="Wang L.F."/>
            <person name="Wang J."/>
        </authorList>
    </citation>
    <scope>NUCLEOTIDE SEQUENCE [LARGE SCALE GENOMIC DNA]</scope>
</reference>
<dbReference type="GO" id="GO:0016925">
    <property type="term" value="P:protein sumoylation"/>
    <property type="evidence" value="ECO:0007669"/>
    <property type="project" value="TreeGrafter"/>
</dbReference>
<evidence type="ECO:0000256" key="1">
    <source>
        <dbReference type="ARBA" id="ARBA00000488"/>
    </source>
</evidence>
<dbReference type="Pfam" id="PF09358">
    <property type="entry name" value="E1_UFD"/>
    <property type="match status" value="1"/>
</dbReference>
<comment type="similarity">
    <text evidence="3">Belongs to the ubiquitin-activating E1 family.</text>
</comment>
<proteinExistence type="inferred from homology"/>
<dbReference type="UniPathway" id="UPA00143"/>